<gene>
    <name evidence="2" type="ORF">F5147DRAFT_770088</name>
</gene>
<evidence type="ECO:0000313" key="3">
    <source>
        <dbReference type="Proteomes" id="UP000823399"/>
    </source>
</evidence>
<dbReference type="RefSeq" id="XP_041296721.1">
    <property type="nucleotide sequence ID" value="XM_041441112.1"/>
</dbReference>
<feature type="compositionally biased region" description="Polar residues" evidence="1">
    <location>
        <begin position="358"/>
        <end position="376"/>
    </location>
</feature>
<sequence>MEQQPPVQSSDNFFHGLPQHSIPLYTNPAPASAPLITAYTPVWVAQGHLAFGVPMSGVSMPAYNARSRTRGTRIMRPAHQRVAGSNAAFNVLLVLLPKDLTNVCNEDAPDPIDEDFYTVTRMRTGKDLASDLHFLSRHGLTKKLTLQHRNTDHYVLDELTKAISEKNFTIFPFDSSLLAISTPIRLQFSTFQKKCERVRAPDDGSTGLLYLCPKGGPLIGPVEPRSPQQHFCFANCIMGHLVQGFDNAPSLPGHFFTTPCKAACPANDAPNPPASLLATATPRTSSSSITGSSSSAVPHYHNRDRSGSPHPNRQTPSTAPTSSMSSGSNILAGPITRYQNRDRSASPRPVQYQRRPRSPSSTPDNSQAASPSTHIPLTSADIHDLSDLSHAIHVSADLEYSTSTLHFEADTLNDVADGLINVLKHCHVRLTDRLDSEPLNFTNPVPGSTFATYRREHLTRHDLTIGDIKSVFSMSSWMFRAGSPDATDSIGDGVMRQVIDTTLHKCLRWTSDTTEVHGDLSAITGDASIMLDDDFVSLKLSRFPSAEKLAVVFTIGRLCALHLLKVCNAPHPITPAIFSLIINGASSLTNQGSINDHGSWLRSVSPALADVLASLPAADGSASNLPVDAANRSHITRICQSRLDTSFSEIRRTPPDRWPIVRKDFIFAALLGYSHEQFLGSREYEAFRDGFDMYLMSSIPSLAQILQVNFNEMLPQIYDHQPSADAIESMLRFEVDGDSTFCSQISPHLHFFKNAVLEYLRGTGHPAHSMFEGLDDSEAIHPNHCARQFVKVLSGIPLLPSDSSTCFKVIVVQNVPQDTCFGGALNPETDLIPPIAHACMHRLDIFANAPIINWLVTAPSTCVDESPLGICLHTALVELGEDSFNGRLPLSV</sequence>
<feature type="compositionally biased region" description="Low complexity" evidence="1">
    <location>
        <begin position="284"/>
        <end position="295"/>
    </location>
</feature>
<name>A0A9P7FD77_9AGAM</name>
<comment type="caution">
    <text evidence="2">The sequence shown here is derived from an EMBL/GenBank/DDBJ whole genome shotgun (WGS) entry which is preliminary data.</text>
</comment>
<dbReference type="Proteomes" id="UP000823399">
    <property type="component" value="Unassembled WGS sequence"/>
</dbReference>
<accession>A0A9P7FD77</accession>
<dbReference type="GeneID" id="64703371"/>
<feature type="region of interest" description="Disordered" evidence="1">
    <location>
        <begin position="274"/>
        <end position="377"/>
    </location>
</feature>
<keyword evidence="3" id="KW-1185">Reference proteome</keyword>
<dbReference type="AlphaFoldDB" id="A0A9P7FD77"/>
<feature type="compositionally biased region" description="Low complexity" evidence="1">
    <location>
        <begin position="315"/>
        <end position="328"/>
    </location>
</feature>
<evidence type="ECO:0000256" key="1">
    <source>
        <dbReference type="SAM" id="MobiDB-lite"/>
    </source>
</evidence>
<dbReference type="OrthoDB" id="2663088at2759"/>
<protein>
    <submittedName>
        <fullName evidence="2">Uncharacterized protein</fullName>
    </submittedName>
</protein>
<proteinExistence type="predicted"/>
<organism evidence="2 3">
    <name type="scientific">Suillus discolor</name>
    <dbReference type="NCBI Taxonomy" id="1912936"/>
    <lineage>
        <taxon>Eukaryota</taxon>
        <taxon>Fungi</taxon>
        <taxon>Dikarya</taxon>
        <taxon>Basidiomycota</taxon>
        <taxon>Agaricomycotina</taxon>
        <taxon>Agaricomycetes</taxon>
        <taxon>Agaricomycetidae</taxon>
        <taxon>Boletales</taxon>
        <taxon>Suillineae</taxon>
        <taxon>Suillaceae</taxon>
        <taxon>Suillus</taxon>
    </lineage>
</organism>
<reference evidence="2" key="1">
    <citation type="journal article" date="2020" name="New Phytol.">
        <title>Comparative genomics reveals dynamic genome evolution in host specialist ectomycorrhizal fungi.</title>
        <authorList>
            <person name="Lofgren L.A."/>
            <person name="Nguyen N.H."/>
            <person name="Vilgalys R."/>
            <person name="Ruytinx J."/>
            <person name="Liao H.L."/>
            <person name="Branco S."/>
            <person name="Kuo A."/>
            <person name="LaButti K."/>
            <person name="Lipzen A."/>
            <person name="Andreopoulos W."/>
            <person name="Pangilinan J."/>
            <person name="Riley R."/>
            <person name="Hundley H."/>
            <person name="Na H."/>
            <person name="Barry K."/>
            <person name="Grigoriev I.V."/>
            <person name="Stajich J.E."/>
            <person name="Kennedy P.G."/>
        </authorList>
    </citation>
    <scope>NUCLEOTIDE SEQUENCE</scope>
    <source>
        <strain evidence="2">FC423</strain>
    </source>
</reference>
<dbReference type="EMBL" id="JABBWM010000009">
    <property type="protein sequence ID" value="KAG2114773.1"/>
    <property type="molecule type" value="Genomic_DNA"/>
</dbReference>
<evidence type="ECO:0000313" key="2">
    <source>
        <dbReference type="EMBL" id="KAG2114773.1"/>
    </source>
</evidence>